<dbReference type="PROSITE" id="PS50929">
    <property type="entry name" value="ABC_TM1F"/>
    <property type="match status" value="1"/>
</dbReference>
<feature type="domain" description="ABC transporter" evidence="10">
    <location>
        <begin position="156"/>
        <end position="390"/>
    </location>
</feature>
<dbReference type="AlphaFoldDB" id="A0A6G0XK16"/>
<dbReference type="InterPro" id="IPR003439">
    <property type="entry name" value="ABC_transporter-like_ATP-bd"/>
</dbReference>
<dbReference type="Gene3D" id="1.20.1560.10">
    <property type="entry name" value="ABC transporter type 1, transmembrane domain"/>
    <property type="match status" value="1"/>
</dbReference>
<dbReference type="Pfam" id="PF00005">
    <property type="entry name" value="ABC_tran"/>
    <property type="match status" value="1"/>
</dbReference>
<dbReference type="PANTHER" id="PTHR24223:SF443">
    <property type="entry name" value="MULTIDRUG-RESISTANCE LIKE PROTEIN 1, ISOFORM I"/>
    <property type="match status" value="1"/>
</dbReference>
<keyword evidence="3 9" id="KW-0812">Transmembrane</keyword>
<evidence type="ECO:0000256" key="4">
    <source>
        <dbReference type="ARBA" id="ARBA00022737"/>
    </source>
</evidence>
<dbReference type="VEuPathDB" id="FungiDB:AeMF1_017682"/>
<reference evidence="12 13" key="1">
    <citation type="submission" date="2019-07" db="EMBL/GenBank/DDBJ databases">
        <title>Genomics analysis of Aphanomyces spp. identifies a new class of oomycete effector associated with host adaptation.</title>
        <authorList>
            <person name="Gaulin E."/>
        </authorList>
    </citation>
    <scope>NUCLEOTIDE SEQUENCE [LARGE SCALE GENOMIC DNA]</scope>
    <source>
        <strain evidence="12 13">ATCC 201684</strain>
    </source>
</reference>
<dbReference type="FunFam" id="3.40.50.300:FF:000997">
    <property type="entry name" value="Multidrug resistance-associated protein 1"/>
    <property type="match status" value="1"/>
</dbReference>
<keyword evidence="5" id="KW-0547">Nucleotide-binding</keyword>
<evidence type="ECO:0000313" key="13">
    <source>
        <dbReference type="Proteomes" id="UP000481153"/>
    </source>
</evidence>
<evidence type="ECO:0000256" key="5">
    <source>
        <dbReference type="ARBA" id="ARBA00022741"/>
    </source>
</evidence>
<evidence type="ECO:0000256" key="8">
    <source>
        <dbReference type="ARBA" id="ARBA00023136"/>
    </source>
</evidence>
<feature type="transmembrane region" description="Helical" evidence="9">
    <location>
        <begin position="28"/>
        <end position="52"/>
    </location>
</feature>
<feature type="transmembrane region" description="Helical" evidence="9">
    <location>
        <begin position="127"/>
        <end position="147"/>
    </location>
</feature>
<comment type="subcellular location">
    <subcellularLocation>
        <location evidence="1">Vacuole membrane</location>
        <topology evidence="1">Multi-pass membrane protein</topology>
    </subcellularLocation>
</comment>
<dbReference type="Gene3D" id="3.40.50.300">
    <property type="entry name" value="P-loop containing nucleotide triphosphate hydrolases"/>
    <property type="match status" value="1"/>
</dbReference>
<dbReference type="GO" id="GO:0140359">
    <property type="term" value="F:ABC-type transporter activity"/>
    <property type="evidence" value="ECO:0007669"/>
    <property type="project" value="InterPro"/>
</dbReference>
<dbReference type="GO" id="GO:0016887">
    <property type="term" value="F:ATP hydrolysis activity"/>
    <property type="evidence" value="ECO:0007669"/>
    <property type="project" value="InterPro"/>
</dbReference>
<name>A0A6G0XK16_9STRA</name>
<dbReference type="InterPro" id="IPR036640">
    <property type="entry name" value="ABC1_TM_sf"/>
</dbReference>
<dbReference type="InterPro" id="IPR027417">
    <property type="entry name" value="P-loop_NTPase"/>
</dbReference>
<keyword evidence="13" id="KW-1185">Reference proteome</keyword>
<evidence type="ECO:0000259" key="11">
    <source>
        <dbReference type="PROSITE" id="PS50929"/>
    </source>
</evidence>
<evidence type="ECO:0000256" key="1">
    <source>
        <dbReference type="ARBA" id="ARBA00004128"/>
    </source>
</evidence>
<proteinExistence type="predicted"/>
<feature type="domain" description="ABC transmembrane type-1" evidence="11">
    <location>
        <begin position="3"/>
        <end position="160"/>
    </location>
</feature>
<dbReference type="VEuPathDB" id="FungiDB:AeMF1_012600"/>
<gene>
    <name evidence="12" type="ORF">Ae201684_003857</name>
</gene>
<evidence type="ECO:0000259" key="10">
    <source>
        <dbReference type="PROSITE" id="PS50893"/>
    </source>
</evidence>
<evidence type="ECO:0000256" key="7">
    <source>
        <dbReference type="ARBA" id="ARBA00022989"/>
    </source>
</evidence>
<dbReference type="PROSITE" id="PS50893">
    <property type="entry name" value="ABC_TRANSPORTER_2"/>
    <property type="match status" value="1"/>
</dbReference>
<evidence type="ECO:0000256" key="3">
    <source>
        <dbReference type="ARBA" id="ARBA00022692"/>
    </source>
</evidence>
<evidence type="ECO:0000256" key="9">
    <source>
        <dbReference type="SAM" id="Phobius"/>
    </source>
</evidence>
<evidence type="ECO:0000256" key="2">
    <source>
        <dbReference type="ARBA" id="ARBA00022448"/>
    </source>
</evidence>
<dbReference type="GO" id="GO:0005524">
    <property type="term" value="F:ATP binding"/>
    <property type="evidence" value="ECO:0007669"/>
    <property type="project" value="UniProtKB-KW"/>
</dbReference>
<accession>A0A6G0XK16</accession>
<comment type="caution">
    <text evidence="12">The sequence shown here is derived from an EMBL/GenBank/DDBJ whole genome shotgun (WGS) entry which is preliminary data.</text>
</comment>
<dbReference type="SUPFAM" id="SSF90123">
    <property type="entry name" value="ABC transporter transmembrane region"/>
    <property type="match status" value="1"/>
</dbReference>
<keyword evidence="8 9" id="KW-0472">Membrane</keyword>
<keyword evidence="2" id="KW-0813">Transport</keyword>
<protein>
    <recommendedName>
        <fullName evidence="14">ABC transmembrane type-1 domain-containing protein</fullName>
    </recommendedName>
</protein>
<feature type="transmembrane region" description="Helical" evidence="9">
    <location>
        <begin position="96"/>
        <end position="121"/>
    </location>
</feature>
<dbReference type="SUPFAM" id="SSF52540">
    <property type="entry name" value="P-loop containing nucleoside triphosphate hydrolases"/>
    <property type="match status" value="1"/>
</dbReference>
<dbReference type="InterPro" id="IPR003593">
    <property type="entry name" value="AAA+_ATPase"/>
</dbReference>
<keyword evidence="4" id="KW-0677">Repeat</keyword>
<organism evidence="12 13">
    <name type="scientific">Aphanomyces euteiches</name>
    <dbReference type="NCBI Taxonomy" id="100861"/>
    <lineage>
        <taxon>Eukaryota</taxon>
        <taxon>Sar</taxon>
        <taxon>Stramenopiles</taxon>
        <taxon>Oomycota</taxon>
        <taxon>Saprolegniomycetes</taxon>
        <taxon>Saprolegniales</taxon>
        <taxon>Verrucalvaceae</taxon>
        <taxon>Aphanomyces</taxon>
    </lineage>
</organism>
<dbReference type="GO" id="GO:0005774">
    <property type="term" value="C:vacuolar membrane"/>
    <property type="evidence" value="ECO:0007669"/>
    <property type="project" value="UniProtKB-SubCell"/>
</dbReference>
<evidence type="ECO:0000256" key="6">
    <source>
        <dbReference type="ARBA" id="ARBA00022840"/>
    </source>
</evidence>
<keyword evidence="6" id="KW-0067">ATP-binding</keyword>
<sequence length="423" mass="46064">MPLARLLDLVGPVVLQNLVDSTGDMDQMYYWLGALLVAKFTRVIVWSHCIALGDTLGIRIISGLKGIVFQKLLCKASYTTDDIPDLANVYTADMNAILWATVIANNLWILPVQIFAISYLLYQQIGVATFAGMGMIILSFLVGSWISKNVSKASDQRMQAVKETFGSILVSENLAVVIQNGTFTDVNLTIHRGDLVVIHGKVGSGKSSLCMAICGEMKQTQGTSGVYGSIAYCSQEPWIQQMSVRDNILFGKPFDSAKYTRVVDACGLLPDFELMAFGDMTEVGSKGRNLSGGQKARVSLARACYSDADIVILDAPLAAIDAVVQKEIMTKCIESLLKSKTVILVTHNADIIGAESVNRLVELNDGIAIQTVANPSDNSIRGQSGTSEKPHTLSGSLYSPRNFEVHSKWHQQFDQAIKRRKSC</sequence>
<dbReference type="Pfam" id="PF00664">
    <property type="entry name" value="ABC_membrane"/>
    <property type="match status" value="1"/>
</dbReference>
<dbReference type="Proteomes" id="UP000481153">
    <property type="component" value="Unassembled WGS sequence"/>
</dbReference>
<evidence type="ECO:0008006" key="14">
    <source>
        <dbReference type="Google" id="ProtNLM"/>
    </source>
</evidence>
<dbReference type="EMBL" id="VJMJ01000045">
    <property type="protein sequence ID" value="KAF0740725.1"/>
    <property type="molecule type" value="Genomic_DNA"/>
</dbReference>
<dbReference type="PANTHER" id="PTHR24223">
    <property type="entry name" value="ATP-BINDING CASSETTE SUB-FAMILY C"/>
    <property type="match status" value="1"/>
</dbReference>
<evidence type="ECO:0000313" key="12">
    <source>
        <dbReference type="EMBL" id="KAF0740725.1"/>
    </source>
</evidence>
<dbReference type="InterPro" id="IPR011527">
    <property type="entry name" value="ABC1_TM_dom"/>
</dbReference>
<keyword evidence="7 9" id="KW-1133">Transmembrane helix</keyword>
<dbReference type="InterPro" id="IPR050173">
    <property type="entry name" value="ABC_transporter_C-like"/>
</dbReference>
<dbReference type="SMART" id="SM00382">
    <property type="entry name" value="AAA"/>
    <property type="match status" value="1"/>
</dbReference>
<dbReference type="CDD" id="cd03250">
    <property type="entry name" value="ABCC_MRP_domain1"/>
    <property type="match status" value="1"/>
</dbReference>